<evidence type="ECO:0000256" key="11">
    <source>
        <dbReference type="ARBA" id="ARBA00023212"/>
    </source>
</evidence>
<dbReference type="GO" id="GO:0005874">
    <property type="term" value="C:microtubule"/>
    <property type="evidence" value="ECO:0007669"/>
    <property type="project" value="UniProtKB-KW"/>
</dbReference>
<evidence type="ECO:0000256" key="2">
    <source>
        <dbReference type="ARBA" id="ARBA00022490"/>
    </source>
</evidence>
<dbReference type="Pfam" id="PF12777">
    <property type="entry name" value="MT"/>
    <property type="match status" value="1"/>
</dbReference>
<dbReference type="PANTHER" id="PTHR22878:SF69">
    <property type="entry name" value="DYNEIN HEAVY CHAIN"/>
    <property type="match status" value="1"/>
</dbReference>
<evidence type="ECO:0000259" key="14">
    <source>
        <dbReference type="Pfam" id="PF12781"/>
    </source>
</evidence>
<evidence type="ECO:0000256" key="12">
    <source>
        <dbReference type="ARBA" id="ARBA00023273"/>
    </source>
</evidence>
<dbReference type="GeneID" id="94432608"/>
<keyword evidence="12" id="KW-0966">Cell projection</keyword>
<evidence type="ECO:0000259" key="13">
    <source>
        <dbReference type="Pfam" id="PF12777"/>
    </source>
</evidence>
<keyword evidence="5" id="KW-0547">Nucleotide-binding</keyword>
<feature type="domain" description="Dynein heavy chain coiled coil stalk" evidence="13">
    <location>
        <begin position="3"/>
        <end position="84"/>
    </location>
</feature>
<dbReference type="Pfam" id="PF12781">
    <property type="entry name" value="AAA_9"/>
    <property type="match status" value="1"/>
</dbReference>
<dbReference type="VEuPathDB" id="ToxoDB:CSUI_009281"/>
<comment type="caution">
    <text evidence="15">The sequence shown here is derived from an EMBL/GenBank/DDBJ whole genome shotgun (WGS) entry which is preliminary data.</text>
</comment>
<dbReference type="OrthoDB" id="330581at2759"/>
<proteinExistence type="predicted"/>
<keyword evidence="9" id="KW-0969">Cilium</keyword>
<dbReference type="Proteomes" id="UP000221165">
    <property type="component" value="Unassembled WGS sequence"/>
</dbReference>
<accession>A0A2C6KKA6</accession>
<dbReference type="Gene3D" id="3.40.50.300">
    <property type="entry name" value="P-loop containing nucleotide triphosphate hydrolases"/>
    <property type="match status" value="1"/>
</dbReference>
<feature type="domain" description="Dynein heavy chain ATP-binding dynein motor region" evidence="14">
    <location>
        <begin position="112"/>
        <end position="332"/>
    </location>
</feature>
<gene>
    <name evidence="15" type="ORF">CSUI_009281</name>
</gene>
<dbReference type="PANTHER" id="PTHR22878">
    <property type="entry name" value="DYNEIN HEAVY CHAIN 6, AXONEMAL-LIKE-RELATED"/>
    <property type="match status" value="1"/>
</dbReference>
<dbReference type="InterPro" id="IPR035706">
    <property type="entry name" value="AAA_9"/>
</dbReference>
<keyword evidence="11" id="KW-0206">Cytoskeleton</keyword>
<evidence type="ECO:0000256" key="1">
    <source>
        <dbReference type="ARBA" id="ARBA00004430"/>
    </source>
</evidence>
<name>A0A2C6KKA6_9APIC</name>
<dbReference type="InterPro" id="IPR026983">
    <property type="entry name" value="DHC"/>
</dbReference>
<dbReference type="GO" id="GO:0045505">
    <property type="term" value="F:dynein intermediate chain binding"/>
    <property type="evidence" value="ECO:0007669"/>
    <property type="project" value="InterPro"/>
</dbReference>
<evidence type="ECO:0000256" key="9">
    <source>
        <dbReference type="ARBA" id="ARBA00023069"/>
    </source>
</evidence>
<dbReference type="Gene3D" id="1.20.920.20">
    <property type="match status" value="1"/>
</dbReference>
<dbReference type="EMBL" id="MIGC01005492">
    <property type="protein sequence ID" value="PHJ16902.1"/>
    <property type="molecule type" value="Genomic_DNA"/>
</dbReference>
<evidence type="ECO:0000256" key="10">
    <source>
        <dbReference type="ARBA" id="ARBA00023175"/>
    </source>
</evidence>
<dbReference type="Gene3D" id="6.10.140.1060">
    <property type="match status" value="1"/>
</dbReference>
<keyword evidence="16" id="KW-1185">Reference proteome</keyword>
<keyword evidence="4" id="KW-0677">Repeat</keyword>
<evidence type="ECO:0000313" key="15">
    <source>
        <dbReference type="EMBL" id="PHJ16902.1"/>
    </source>
</evidence>
<protein>
    <submittedName>
        <fullName evidence="15">Dynein heavy chain family protein</fullName>
    </submittedName>
</protein>
<dbReference type="GO" id="GO:0051959">
    <property type="term" value="F:dynein light intermediate chain binding"/>
    <property type="evidence" value="ECO:0007669"/>
    <property type="project" value="InterPro"/>
</dbReference>
<evidence type="ECO:0000256" key="8">
    <source>
        <dbReference type="ARBA" id="ARBA00023054"/>
    </source>
</evidence>
<keyword evidence="6" id="KW-0067">ATP-binding</keyword>
<organism evidence="15 16">
    <name type="scientific">Cystoisospora suis</name>
    <dbReference type="NCBI Taxonomy" id="483139"/>
    <lineage>
        <taxon>Eukaryota</taxon>
        <taxon>Sar</taxon>
        <taxon>Alveolata</taxon>
        <taxon>Apicomplexa</taxon>
        <taxon>Conoidasida</taxon>
        <taxon>Coccidia</taxon>
        <taxon>Eucoccidiorida</taxon>
        <taxon>Eimeriorina</taxon>
        <taxon>Sarcocystidae</taxon>
        <taxon>Cystoisospora</taxon>
    </lineage>
</organism>
<dbReference type="GO" id="GO:0005524">
    <property type="term" value="F:ATP binding"/>
    <property type="evidence" value="ECO:0007669"/>
    <property type="project" value="UniProtKB-KW"/>
</dbReference>
<dbReference type="InterPro" id="IPR027417">
    <property type="entry name" value="P-loop_NTPase"/>
</dbReference>
<keyword evidence="2" id="KW-0963">Cytoplasm</keyword>
<sequence>MQEADAEKGRVLAEAQECQLKLDLAERLVNGLADENTRWTESVTQLENSKITVIGDTMLASAFVSYVGAFTSPFRVSLIEETWKQDFVQRGIPFTPSVTPLDVLADEADIARWKNDGLPADRTSIENAAIVTSCSRWPLLIDPQLQGVKWIKQKDRDNLVTVQMTRDRWLNKVLEAMRNGEHLLIEAIGEDIDPILDPLLSRAIVKKGRTPMIKIAGEDIELMPRFCLILQTKLANPHYKPEIAAQCTLVNFTVTQEGLEEQILALIVNAEQPELESTKRDLVRRQNEFKVVLAQLEDTLLLQLSNADPATILSNTELVEGLETTKKTATEIQE</sequence>
<evidence type="ECO:0000256" key="5">
    <source>
        <dbReference type="ARBA" id="ARBA00022741"/>
    </source>
</evidence>
<evidence type="ECO:0000256" key="6">
    <source>
        <dbReference type="ARBA" id="ARBA00022840"/>
    </source>
</evidence>
<reference evidence="15 16" key="1">
    <citation type="journal article" date="2017" name="Int. J. Parasitol.">
        <title>The genome of the protozoan parasite Cystoisospora suis and a reverse vaccinology approach to identify vaccine candidates.</title>
        <authorList>
            <person name="Palmieri N."/>
            <person name="Shrestha A."/>
            <person name="Ruttkowski B."/>
            <person name="Beck T."/>
            <person name="Vogl C."/>
            <person name="Tomley F."/>
            <person name="Blake D.P."/>
            <person name="Joachim A."/>
        </authorList>
    </citation>
    <scope>NUCLEOTIDE SEQUENCE [LARGE SCALE GENOMIC DNA]</scope>
    <source>
        <strain evidence="15 16">Wien I</strain>
    </source>
</reference>
<keyword evidence="3" id="KW-0493">Microtubule</keyword>
<dbReference type="GO" id="GO:0007018">
    <property type="term" value="P:microtubule-based movement"/>
    <property type="evidence" value="ECO:0007669"/>
    <property type="project" value="InterPro"/>
</dbReference>
<dbReference type="FunFam" id="3.40.50.300:FF:000049">
    <property type="entry name" value="Dynein, axonemal, heavy chain 5"/>
    <property type="match status" value="1"/>
</dbReference>
<dbReference type="AlphaFoldDB" id="A0A2C6KKA6"/>
<evidence type="ECO:0000256" key="4">
    <source>
        <dbReference type="ARBA" id="ARBA00022737"/>
    </source>
</evidence>
<evidence type="ECO:0000313" key="16">
    <source>
        <dbReference type="Proteomes" id="UP000221165"/>
    </source>
</evidence>
<keyword evidence="8" id="KW-0175">Coiled coil</keyword>
<keyword evidence="10" id="KW-0505">Motor protein</keyword>
<comment type="subcellular location">
    <subcellularLocation>
        <location evidence="1">Cytoplasm</location>
        <location evidence="1">Cytoskeleton</location>
        <location evidence="1">Cilium axoneme</location>
    </subcellularLocation>
</comment>
<feature type="non-terminal residue" evidence="15">
    <location>
        <position position="334"/>
    </location>
</feature>
<evidence type="ECO:0000256" key="3">
    <source>
        <dbReference type="ARBA" id="ARBA00022701"/>
    </source>
</evidence>
<dbReference type="RefSeq" id="XP_067918627.1">
    <property type="nucleotide sequence ID" value="XM_068069397.1"/>
</dbReference>
<dbReference type="GO" id="GO:0005930">
    <property type="term" value="C:axoneme"/>
    <property type="evidence" value="ECO:0007669"/>
    <property type="project" value="UniProtKB-SubCell"/>
</dbReference>
<dbReference type="InterPro" id="IPR024743">
    <property type="entry name" value="Dynein_HC_stalk"/>
</dbReference>
<evidence type="ECO:0000256" key="7">
    <source>
        <dbReference type="ARBA" id="ARBA00023017"/>
    </source>
</evidence>
<keyword evidence="7" id="KW-0243">Dynein</keyword>
<dbReference type="GO" id="GO:0030286">
    <property type="term" value="C:dynein complex"/>
    <property type="evidence" value="ECO:0007669"/>
    <property type="project" value="UniProtKB-KW"/>
</dbReference>